<dbReference type="AlphaFoldDB" id="A0A3N0E5G1"/>
<keyword evidence="2" id="KW-1185">Reference proteome</keyword>
<comment type="caution">
    <text evidence="1">The sequence shown here is derived from an EMBL/GenBank/DDBJ whole genome shotgun (WGS) entry which is preliminary data.</text>
</comment>
<dbReference type="OrthoDB" id="846806at2"/>
<dbReference type="RefSeq" id="WP_123216941.1">
    <property type="nucleotide sequence ID" value="NZ_RJTM01000107.1"/>
</dbReference>
<proteinExistence type="predicted"/>
<evidence type="ECO:0000313" key="2">
    <source>
        <dbReference type="Proteomes" id="UP000267469"/>
    </source>
</evidence>
<dbReference type="InterPro" id="IPR032342">
    <property type="entry name" value="DUF4861"/>
</dbReference>
<protein>
    <submittedName>
        <fullName evidence="1">DUF4861 domain-containing protein</fullName>
    </submittedName>
</protein>
<dbReference type="PROSITE" id="PS51257">
    <property type="entry name" value="PROKAR_LIPOPROTEIN"/>
    <property type="match status" value="1"/>
</dbReference>
<evidence type="ECO:0000313" key="1">
    <source>
        <dbReference type="EMBL" id="RNL83080.1"/>
    </source>
</evidence>
<organism evidence="1 2">
    <name type="scientific">Sinomicrobium pectinilyticum</name>
    <dbReference type="NCBI Taxonomy" id="1084421"/>
    <lineage>
        <taxon>Bacteria</taxon>
        <taxon>Pseudomonadati</taxon>
        <taxon>Bacteroidota</taxon>
        <taxon>Flavobacteriia</taxon>
        <taxon>Flavobacteriales</taxon>
        <taxon>Flavobacteriaceae</taxon>
        <taxon>Sinomicrobium</taxon>
    </lineage>
</organism>
<name>A0A3N0E5G1_SINP1</name>
<gene>
    <name evidence="1" type="ORF">ED312_15555</name>
</gene>
<dbReference type="Proteomes" id="UP000267469">
    <property type="component" value="Unassembled WGS sequence"/>
</dbReference>
<dbReference type="EMBL" id="RJTM01000107">
    <property type="protein sequence ID" value="RNL83080.1"/>
    <property type="molecule type" value="Genomic_DNA"/>
</dbReference>
<sequence length="338" mass="38050">MNTLKITVVLSLLALISCKDKEKKEEKEPGTEKVETVVSSKPVYAEISIKEGGQWQDGPRDHKEYVGGTFKNVNSLEVPEEHTDHTWYIRYEGPGWENKNVGYRLYLDWRNAIDVWGKKVDSLVLPYVGQDGFDSYHEPADWGMDVLKVAQGLGVGSYGRQVEGTTHHFNVVANTSAQVENTDNEARVTINYKGWETPGATIDLQSELSMYPEGRYMKAVLKPSEKVEGLCTGIVKFDNIDFLQKEGEQWGYIATYGKQSLSGNDDDLGMAVFYKLSETAETTKGEHDHLVIFKPADTVTYYLLAAWDQEKDGITTREGFTTHLNELLTQLDSEGKLE</sequence>
<dbReference type="Pfam" id="PF16153">
    <property type="entry name" value="DUF4861"/>
    <property type="match status" value="1"/>
</dbReference>
<reference evidence="1 2" key="1">
    <citation type="submission" date="2018-10" db="EMBL/GenBank/DDBJ databases">
        <title>Sinomicrobium pectinilyticum sp. nov., a pectinase-producing bacterium isolated from alkaline and saline soil, and emended description of the genus Sinomicrobium.</title>
        <authorList>
            <person name="Cheng B."/>
            <person name="Li C."/>
            <person name="Lai Q."/>
            <person name="Du M."/>
            <person name="Shao Z."/>
            <person name="Xu P."/>
            <person name="Yang C."/>
        </authorList>
    </citation>
    <scope>NUCLEOTIDE SEQUENCE [LARGE SCALE GENOMIC DNA]</scope>
    <source>
        <strain evidence="1 2">5DNS001</strain>
    </source>
</reference>
<accession>A0A3N0E5G1</accession>